<protein>
    <submittedName>
        <fullName evidence="2">IPT/TIG domain-containing protein</fullName>
    </submittedName>
</protein>
<dbReference type="Gene3D" id="2.60.40.10">
    <property type="entry name" value="Immunoglobulins"/>
    <property type="match status" value="2"/>
</dbReference>
<evidence type="ECO:0000313" key="2">
    <source>
        <dbReference type="EMBL" id="PJJ80123.1"/>
    </source>
</evidence>
<dbReference type="AlphaFoldDB" id="A0A2H9VP86"/>
<comment type="caution">
    <text evidence="2">The sequence shown here is derived from an EMBL/GenBank/DDBJ whole genome shotgun (WGS) entry which is preliminary data.</text>
</comment>
<evidence type="ECO:0000259" key="1">
    <source>
        <dbReference type="SMART" id="SM00429"/>
    </source>
</evidence>
<dbReference type="EMBL" id="PGFJ01000002">
    <property type="protein sequence ID" value="PJJ80123.1"/>
    <property type="molecule type" value="Genomic_DNA"/>
</dbReference>
<feature type="domain" description="IPT/TIG" evidence="1">
    <location>
        <begin position="114"/>
        <end position="205"/>
    </location>
</feature>
<dbReference type="Pfam" id="PF01833">
    <property type="entry name" value="TIG"/>
    <property type="match status" value="2"/>
</dbReference>
<dbReference type="Proteomes" id="UP000242687">
    <property type="component" value="Unassembled WGS sequence"/>
</dbReference>
<evidence type="ECO:0000313" key="3">
    <source>
        <dbReference type="Proteomes" id="UP000242687"/>
    </source>
</evidence>
<organism evidence="2 3">
    <name type="scientific">Mucilaginibacter auburnensis</name>
    <dbReference type="NCBI Taxonomy" id="1457233"/>
    <lineage>
        <taxon>Bacteria</taxon>
        <taxon>Pseudomonadati</taxon>
        <taxon>Bacteroidota</taxon>
        <taxon>Sphingobacteriia</taxon>
        <taxon>Sphingobacteriales</taxon>
        <taxon>Sphingobacteriaceae</taxon>
        <taxon>Mucilaginibacter</taxon>
    </lineage>
</organism>
<dbReference type="SUPFAM" id="SSF101898">
    <property type="entry name" value="NHL repeat"/>
    <property type="match status" value="1"/>
</dbReference>
<name>A0A2H9VP86_9SPHI</name>
<reference evidence="2 3" key="1">
    <citation type="submission" date="2017-11" db="EMBL/GenBank/DDBJ databases">
        <title>Genomic Encyclopedia of Archaeal and Bacterial Type Strains, Phase II (KMG-II): From Individual Species to Whole Genera.</title>
        <authorList>
            <person name="Goeker M."/>
        </authorList>
    </citation>
    <scope>NUCLEOTIDE SEQUENCE [LARGE SCALE GENOMIC DNA]</scope>
    <source>
        <strain evidence="2 3">DSM 28175</strain>
    </source>
</reference>
<proteinExistence type="predicted"/>
<keyword evidence="3" id="KW-1185">Reference proteome</keyword>
<sequence>MAASVLFACKKEKVDNTPVATETPQVTNIQPKNPQPGDVVTVTGTGFGTTATDVKVTIGSKTVTISSVTATEIKFTVPADLTSGDLAVAIKDVKAAIKDPQGMAITVTPKPVTTPTFTAMSPTSGKTGDVITLTGTNFSTLASDNKVFFATNTGGTVVLGTIKTVTATQITVEVPASAITGGILIDVKGTNAVPAAGFSTTFTVTTTTGSGTNNVAYINSISGKLNFSKIATSTNEIAEMYYDKVKNYIYYSDYSLLNQTNNKLYKQDPTGNNPAVVFTADARITKVVKIATDAQGNVYTLQYIDSTPSNYDVYKISADGSTVTEIKKNFDISANSSSRYFFFVNAANEICIRPDFKITQSGEIISTKANALFGLQQFAGGAYYNSSTAYLVQDPNNTSIANKATFIKWNLADGTVADAGFTLKDLFNADDANQFSTNNNISKLKITADDSDNLYALMDHSYISGQITKTWMIRKAKAGSSASTLLGTFAIKFPSLDLTDYLGAVIFVSDARGNLYIKANQKDIIRISQ</sequence>
<accession>A0A2H9VP86</accession>
<dbReference type="InterPro" id="IPR013783">
    <property type="entry name" value="Ig-like_fold"/>
</dbReference>
<dbReference type="InterPro" id="IPR002909">
    <property type="entry name" value="IPT_dom"/>
</dbReference>
<dbReference type="InterPro" id="IPR014756">
    <property type="entry name" value="Ig_E-set"/>
</dbReference>
<dbReference type="RefSeq" id="WP_169927094.1">
    <property type="nucleotide sequence ID" value="NZ_PGFJ01000002.1"/>
</dbReference>
<dbReference type="CDD" id="cd00102">
    <property type="entry name" value="IPT"/>
    <property type="match status" value="1"/>
</dbReference>
<dbReference type="SUPFAM" id="SSF81296">
    <property type="entry name" value="E set domains"/>
    <property type="match status" value="2"/>
</dbReference>
<dbReference type="SMART" id="SM00429">
    <property type="entry name" value="IPT"/>
    <property type="match status" value="1"/>
</dbReference>
<gene>
    <name evidence="2" type="ORF">CLV57_3268</name>
</gene>